<evidence type="ECO:0000313" key="1">
    <source>
        <dbReference type="EMBL" id="CDT08343.1"/>
    </source>
</evidence>
<dbReference type="AlphaFoldDB" id="A0A822MUR1"/>
<evidence type="ECO:0000313" key="2">
    <source>
        <dbReference type="Proteomes" id="UP000049495"/>
    </source>
</evidence>
<comment type="caution">
    <text evidence="1">The sequence shown here is derived from an EMBL/GenBank/DDBJ whole genome shotgun (WGS) entry which is preliminary data.</text>
</comment>
<reference evidence="2" key="1">
    <citation type="submission" date="2014-06" db="EMBL/GenBank/DDBJ databases">
        <authorList>
            <person name="Le Roux Frederique"/>
        </authorList>
    </citation>
    <scope>NUCLEOTIDE SEQUENCE [LARGE SCALE GENOMIC DNA]</scope>
    <source>
        <strain evidence="2">J5-5</strain>
    </source>
</reference>
<dbReference type="InterPro" id="IPR025506">
    <property type="entry name" value="Abi_alpha"/>
</dbReference>
<dbReference type="Proteomes" id="UP000049495">
    <property type="component" value="Unassembled WGS sequence"/>
</dbReference>
<name>A0A822MUR1_9VIBR</name>
<dbReference type="RefSeq" id="WP_055318810.1">
    <property type="nucleotide sequence ID" value="NZ_CAWQCV010000131.1"/>
</dbReference>
<evidence type="ECO:0008006" key="3">
    <source>
        <dbReference type="Google" id="ProtNLM"/>
    </source>
</evidence>
<gene>
    <name evidence="1" type="ORF">VCR5J5_1440007</name>
</gene>
<accession>A0A822MUR1</accession>
<dbReference type="Pfam" id="PF14337">
    <property type="entry name" value="Abi_alpha"/>
    <property type="match status" value="1"/>
</dbReference>
<sequence>MDENVVEKVINSKVVEKAYDDAISSPMVEISKVGVDVVKSARLLLAPLQIAASFQDRLEEFLLKMNERIPEQELIQAPAEVSSVSLEKMKYLDSDNPLWKMFEELLINASSSKNQSSVHPSFATIISQLSPDEAVMLYELNFNDFYIEDKLELNHENNHFENRVITKNSIPLDLLSNPDSIEIYYAHLESLSLVQWPVIREDPTWDTDVRSKQRTQLGVVRQSKMTLTDFGRLFVKATVPVGGFD</sequence>
<proteinExistence type="predicted"/>
<protein>
    <recommendedName>
        <fullName evidence="3">DUF4393 domain-containing protein</fullName>
    </recommendedName>
</protein>
<organism evidence="1 2">
    <name type="scientific">Vibrio crassostreae</name>
    <dbReference type="NCBI Taxonomy" id="246167"/>
    <lineage>
        <taxon>Bacteria</taxon>
        <taxon>Pseudomonadati</taxon>
        <taxon>Pseudomonadota</taxon>
        <taxon>Gammaproteobacteria</taxon>
        <taxon>Vibrionales</taxon>
        <taxon>Vibrionaceae</taxon>
        <taxon>Vibrio</taxon>
    </lineage>
</organism>
<dbReference type="EMBL" id="CCJV01000051">
    <property type="protein sequence ID" value="CDT08343.1"/>
    <property type="molecule type" value="Genomic_DNA"/>
</dbReference>